<dbReference type="EMBL" id="ML014137">
    <property type="protein sequence ID" value="RKP02693.1"/>
    <property type="molecule type" value="Genomic_DNA"/>
</dbReference>
<reference evidence="3" key="1">
    <citation type="journal article" date="2018" name="Nat. Microbiol.">
        <title>Leveraging single-cell genomics to expand the fungal tree of life.</title>
        <authorList>
            <person name="Ahrendt S.R."/>
            <person name="Quandt C.A."/>
            <person name="Ciobanu D."/>
            <person name="Clum A."/>
            <person name="Salamov A."/>
            <person name="Andreopoulos B."/>
            <person name="Cheng J.F."/>
            <person name="Woyke T."/>
            <person name="Pelin A."/>
            <person name="Henrissat B."/>
            <person name="Reynolds N.K."/>
            <person name="Benny G.L."/>
            <person name="Smith M.E."/>
            <person name="James T.Y."/>
            <person name="Grigoriev I.V."/>
        </authorList>
    </citation>
    <scope>NUCLEOTIDE SEQUENCE [LARGE SCALE GENOMIC DNA]</scope>
    <source>
        <strain evidence="3">ATCC 52028</strain>
    </source>
</reference>
<feature type="compositionally biased region" description="Polar residues" evidence="1">
    <location>
        <begin position="154"/>
        <end position="166"/>
    </location>
</feature>
<gene>
    <name evidence="2" type="ORF">CXG81DRAFT_17663</name>
</gene>
<feature type="compositionally biased region" description="Low complexity" evidence="1">
    <location>
        <begin position="101"/>
        <end position="127"/>
    </location>
</feature>
<dbReference type="AlphaFoldDB" id="A0A4P9XBB5"/>
<organism evidence="2 3">
    <name type="scientific">Caulochytrium protostelioides</name>
    <dbReference type="NCBI Taxonomy" id="1555241"/>
    <lineage>
        <taxon>Eukaryota</taxon>
        <taxon>Fungi</taxon>
        <taxon>Fungi incertae sedis</taxon>
        <taxon>Chytridiomycota</taxon>
        <taxon>Chytridiomycota incertae sedis</taxon>
        <taxon>Chytridiomycetes</taxon>
        <taxon>Caulochytriales</taxon>
        <taxon>Caulochytriaceae</taxon>
        <taxon>Caulochytrium</taxon>
    </lineage>
</organism>
<dbReference type="Proteomes" id="UP000274922">
    <property type="component" value="Unassembled WGS sequence"/>
</dbReference>
<evidence type="ECO:0000313" key="3">
    <source>
        <dbReference type="Proteomes" id="UP000274922"/>
    </source>
</evidence>
<proteinExistence type="predicted"/>
<name>A0A4P9XBB5_9FUNG</name>
<keyword evidence="3" id="KW-1185">Reference proteome</keyword>
<accession>A0A4P9XBB5</accession>
<protein>
    <submittedName>
        <fullName evidence="2">Uncharacterized protein</fullName>
    </submittedName>
</protein>
<feature type="region of interest" description="Disordered" evidence="1">
    <location>
        <begin position="64"/>
        <end position="166"/>
    </location>
</feature>
<evidence type="ECO:0000313" key="2">
    <source>
        <dbReference type="EMBL" id="RKP02693.1"/>
    </source>
</evidence>
<sequence>MNTATITDTTVTQTTGDMVSHDPALVEMSSDRLIGLTGVVSATPWKIKTQRALTDEDRQRLGLAGSSATIQSKRYDRPTYTTTALANQGPMRVAQSTPTQSSVRSYSSASGSTSEQSYTPQQQMTSGSTGGGTPSHRLDPTFLDQNRAERHSQSYRVPSNLSQGQI</sequence>
<evidence type="ECO:0000256" key="1">
    <source>
        <dbReference type="SAM" id="MobiDB-lite"/>
    </source>
</evidence>